<sequence>MKETNWIMNSETHRSGKVVIVGDGACGKTCLLEVFRRNQFPETYIPTVVDNFVKEVKVADDKYVSLALWDTAGQEDYDTIRPLSYKETDLVLLCYTIENKKKIPNISRKWLMEIKNYCPSSQFFLIGLKKDIRDMDDPTIDKSSIVTESEGRKIADNINAARFFECSARTRENVNLVFVEAAKYIWDTKQAASDARSCGFFSCIRCCRYR</sequence>
<dbReference type="CDD" id="cd00157">
    <property type="entry name" value="Rho"/>
    <property type="match status" value="1"/>
</dbReference>
<name>M1JLV7_ENCCN</name>
<reference evidence="10" key="1">
    <citation type="journal article" date="2013" name="Eukaryot. Cell">
        <title>Extremely Reduced Levels of Heterozygosity in the Vertebrate Pathogen Encephalitozoon cuniculi.</title>
        <authorList>
            <person name="Selman M."/>
            <person name="Sak B."/>
            <person name="Kvac M."/>
            <person name="Farinelli L."/>
            <person name="Weiss L.M."/>
            <person name="Corradi N."/>
        </authorList>
    </citation>
    <scope>NUCLEOTIDE SEQUENCE</scope>
</reference>
<dbReference type="SMART" id="SM00175">
    <property type="entry name" value="RAB"/>
    <property type="match status" value="1"/>
</dbReference>
<accession>M1JLV7</accession>
<evidence type="ECO:0000256" key="9">
    <source>
        <dbReference type="ARBA" id="ARBA00023289"/>
    </source>
</evidence>
<dbReference type="GO" id="GO:0003924">
    <property type="term" value="F:GTPase activity"/>
    <property type="evidence" value="ECO:0007669"/>
    <property type="project" value="InterPro"/>
</dbReference>
<dbReference type="Gene3D" id="3.40.50.300">
    <property type="entry name" value="P-loop containing nucleotide triphosphate hydrolases"/>
    <property type="match status" value="1"/>
</dbReference>
<dbReference type="OMA" id="ENVYTKW"/>
<dbReference type="GO" id="GO:0007264">
    <property type="term" value="P:small GTPase-mediated signal transduction"/>
    <property type="evidence" value="ECO:0007669"/>
    <property type="project" value="InterPro"/>
</dbReference>
<dbReference type="VEuPathDB" id="MicrosporidiaDB:AEWQ_100250"/>
<dbReference type="GO" id="GO:0005886">
    <property type="term" value="C:plasma membrane"/>
    <property type="evidence" value="ECO:0007669"/>
    <property type="project" value="UniProtKB-SubCell"/>
</dbReference>
<evidence type="ECO:0000256" key="7">
    <source>
        <dbReference type="ARBA" id="ARBA00023136"/>
    </source>
</evidence>
<dbReference type="PANTHER" id="PTHR24072">
    <property type="entry name" value="RHO FAMILY GTPASE"/>
    <property type="match status" value="1"/>
</dbReference>
<keyword evidence="6" id="KW-0342">GTP-binding</keyword>
<keyword evidence="5" id="KW-0547">Nucleotide-binding</keyword>
<dbReference type="VEuPathDB" id="MicrosporidiaDB:AEWR_100250"/>
<keyword evidence="3" id="KW-1003">Cell membrane</keyword>
<dbReference type="InterPro" id="IPR027417">
    <property type="entry name" value="P-loop_NTPase"/>
</dbReference>
<dbReference type="InterPro" id="IPR003578">
    <property type="entry name" value="Small_GTPase_Rho"/>
</dbReference>
<organism evidence="10">
    <name type="scientific">Encephalitozoon cuniculi</name>
    <name type="common">Microsporidian parasite</name>
    <dbReference type="NCBI Taxonomy" id="6035"/>
    <lineage>
        <taxon>Eukaryota</taxon>
        <taxon>Fungi</taxon>
        <taxon>Fungi incertae sedis</taxon>
        <taxon>Microsporidia</taxon>
        <taxon>Unikaryonidae</taxon>
        <taxon>Encephalitozoon</taxon>
    </lineage>
</organism>
<evidence type="ECO:0000256" key="1">
    <source>
        <dbReference type="ARBA" id="ARBA00004342"/>
    </source>
</evidence>
<dbReference type="SUPFAM" id="SSF52540">
    <property type="entry name" value="P-loop containing nucleoside triphosphate hydrolases"/>
    <property type="match status" value="1"/>
</dbReference>
<dbReference type="VEuPathDB" id="MicrosporidiaDB:ECU10_0350"/>
<gene>
    <name evidence="10" type="ORF">ECU10_0350</name>
</gene>
<keyword evidence="7" id="KW-0472">Membrane</keyword>
<dbReference type="PROSITE" id="PS51419">
    <property type="entry name" value="RAB"/>
    <property type="match status" value="1"/>
</dbReference>
<dbReference type="Pfam" id="PF00071">
    <property type="entry name" value="Ras"/>
    <property type="match status" value="1"/>
</dbReference>
<dbReference type="InterPro" id="IPR001806">
    <property type="entry name" value="Small_GTPase"/>
</dbReference>
<evidence type="ECO:0000256" key="4">
    <source>
        <dbReference type="ARBA" id="ARBA00022481"/>
    </source>
</evidence>
<dbReference type="FunFam" id="3.40.50.300:FF:000983">
    <property type="entry name" value="Rho family GTPase"/>
    <property type="match status" value="1"/>
</dbReference>
<evidence type="ECO:0000256" key="5">
    <source>
        <dbReference type="ARBA" id="ARBA00022741"/>
    </source>
</evidence>
<dbReference type="GO" id="GO:0005525">
    <property type="term" value="F:GTP binding"/>
    <property type="evidence" value="ECO:0007669"/>
    <property type="project" value="UniProtKB-KW"/>
</dbReference>
<dbReference type="SMART" id="SM00174">
    <property type="entry name" value="RHO"/>
    <property type="match status" value="1"/>
</dbReference>
<dbReference type="SMART" id="SM00173">
    <property type="entry name" value="RAS"/>
    <property type="match status" value="1"/>
</dbReference>
<keyword evidence="4" id="KW-0488">Methylation</keyword>
<protein>
    <submittedName>
        <fullName evidence="10">Ras-like GTP-binding protein of the rho1 family</fullName>
    </submittedName>
</protein>
<keyword evidence="8" id="KW-0449">Lipoprotein</keyword>
<dbReference type="PROSITE" id="PS51420">
    <property type="entry name" value="RHO"/>
    <property type="match status" value="1"/>
</dbReference>
<evidence type="ECO:0000256" key="8">
    <source>
        <dbReference type="ARBA" id="ARBA00023288"/>
    </source>
</evidence>
<evidence type="ECO:0000313" key="10">
    <source>
        <dbReference type="EMBL" id="AGE96489.1"/>
    </source>
</evidence>
<evidence type="ECO:0000256" key="3">
    <source>
        <dbReference type="ARBA" id="ARBA00022475"/>
    </source>
</evidence>
<dbReference type="InterPro" id="IPR005225">
    <property type="entry name" value="Small_GTP-bd"/>
</dbReference>
<evidence type="ECO:0000256" key="2">
    <source>
        <dbReference type="ARBA" id="ARBA00010142"/>
    </source>
</evidence>
<dbReference type="EMBL" id="KC513620">
    <property type="protein sequence ID" value="AGE96489.1"/>
    <property type="molecule type" value="Genomic_DNA"/>
</dbReference>
<dbReference type="PROSITE" id="PS51421">
    <property type="entry name" value="RAS"/>
    <property type="match status" value="1"/>
</dbReference>
<dbReference type="NCBIfam" id="TIGR00231">
    <property type="entry name" value="small_GTP"/>
    <property type="match status" value="1"/>
</dbReference>
<dbReference type="VEuPathDB" id="MicrosporidiaDB:M970_100250"/>
<dbReference type="AlphaFoldDB" id="M1JLV7"/>
<dbReference type="VEuPathDB" id="MicrosporidiaDB:AEWD_100250"/>
<comment type="subcellular location">
    <subcellularLocation>
        <location evidence="1">Cell membrane</location>
        <topology evidence="1">Lipid-anchor</topology>
        <orientation evidence="1">Cytoplasmic side</orientation>
    </subcellularLocation>
</comment>
<evidence type="ECO:0000256" key="6">
    <source>
        <dbReference type="ARBA" id="ARBA00023134"/>
    </source>
</evidence>
<keyword evidence="9" id="KW-0636">Prenylation</keyword>
<comment type="similarity">
    <text evidence="2">Belongs to the small GTPase superfamily. Rho family.</text>
</comment>
<proteinExistence type="inferred from homology"/>
<dbReference type="PRINTS" id="PR00449">
    <property type="entry name" value="RASTRNSFRMNG"/>
</dbReference>